<dbReference type="KEGG" id="gaw:V144x_54980"/>
<keyword evidence="2" id="KW-1133">Transmembrane helix</keyword>
<dbReference type="AlphaFoldDB" id="A0A517W402"/>
<dbReference type="PANTHER" id="PTHR42736:SF1">
    <property type="entry name" value="PROTEIN-GLUTAMINE GAMMA-GLUTAMYLTRANSFERASE"/>
    <property type="match status" value="1"/>
</dbReference>
<dbReference type="PANTHER" id="PTHR42736">
    <property type="entry name" value="PROTEIN-GLUTAMINE GAMMA-GLUTAMYLTRANSFERASE"/>
    <property type="match status" value="1"/>
</dbReference>
<name>A0A517W402_9PLAN</name>
<feature type="transmembrane region" description="Helical" evidence="2">
    <location>
        <begin position="103"/>
        <end position="122"/>
    </location>
</feature>
<evidence type="ECO:0000256" key="2">
    <source>
        <dbReference type="SAM" id="Phobius"/>
    </source>
</evidence>
<feature type="transmembrane region" description="Helical" evidence="2">
    <location>
        <begin position="190"/>
        <end position="207"/>
    </location>
</feature>
<feature type="transmembrane region" description="Helical" evidence="2">
    <location>
        <begin position="150"/>
        <end position="170"/>
    </location>
</feature>
<feature type="transmembrane region" description="Helical" evidence="2">
    <location>
        <begin position="41"/>
        <end position="61"/>
    </location>
</feature>
<dbReference type="EMBL" id="CP037920">
    <property type="protein sequence ID" value="QDT99984.1"/>
    <property type="molecule type" value="Genomic_DNA"/>
</dbReference>
<reference evidence="4 5" key="1">
    <citation type="submission" date="2019-03" db="EMBL/GenBank/DDBJ databases">
        <title>Deep-cultivation of Planctomycetes and their phenomic and genomic characterization uncovers novel biology.</title>
        <authorList>
            <person name="Wiegand S."/>
            <person name="Jogler M."/>
            <person name="Boedeker C."/>
            <person name="Pinto D."/>
            <person name="Vollmers J."/>
            <person name="Rivas-Marin E."/>
            <person name="Kohn T."/>
            <person name="Peeters S.H."/>
            <person name="Heuer A."/>
            <person name="Rast P."/>
            <person name="Oberbeckmann S."/>
            <person name="Bunk B."/>
            <person name="Jeske O."/>
            <person name="Meyerdierks A."/>
            <person name="Storesund J.E."/>
            <person name="Kallscheuer N."/>
            <person name="Luecker S."/>
            <person name="Lage O.M."/>
            <person name="Pohl T."/>
            <person name="Merkel B.J."/>
            <person name="Hornburger P."/>
            <person name="Mueller R.-W."/>
            <person name="Bruemmer F."/>
            <person name="Labrenz M."/>
            <person name="Spormann A.M."/>
            <person name="Op den Camp H."/>
            <person name="Overmann J."/>
            <person name="Amann R."/>
            <person name="Jetten M.S.M."/>
            <person name="Mascher T."/>
            <person name="Medema M.H."/>
            <person name="Devos D.P."/>
            <person name="Kaster A.-K."/>
            <person name="Ovreas L."/>
            <person name="Rohde M."/>
            <person name="Galperin M.Y."/>
            <person name="Jogler C."/>
        </authorList>
    </citation>
    <scope>NUCLEOTIDE SEQUENCE [LARGE SCALE GENOMIC DNA]</scope>
    <source>
        <strain evidence="4 5">V144</strain>
    </source>
</reference>
<feature type="transmembrane region" description="Helical" evidence="2">
    <location>
        <begin position="73"/>
        <end position="91"/>
    </location>
</feature>
<dbReference type="Pfam" id="PF01841">
    <property type="entry name" value="Transglut_core"/>
    <property type="match status" value="1"/>
</dbReference>
<feature type="region of interest" description="Disordered" evidence="1">
    <location>
        <begin position="307"/>
        <end position="330"/>
    </location>
</feature>
<dbReference type="InterPro" id="IPR002931">
    <property type="entry name" value="Transglutaminase-like"/>
</dbReference>
<evidence type="ECO:0000259" key="3">
    <source>
        <dbReference type="Pfam" id="PF01841"/>
    </source>
</evidence>
<evidence type="ECO:0000256" key="1">
    <source>
        <dbReference type="SAM" id="MobiDB-lite"/>
    </source>
</evidence>
<protein>
    <submittedName>
        <fullName evidence="4">Transglutaminase-like superfamily protein</fullName>
    </submittedName>
</protein>
<evidence type="ECO:0000313" key="5">
    <source>
        <dbReference type="Proteomes" id="UP000318704"/>
    </source>
</evidence>
<keyword evidence="2" id="KW-0472">Membrane</keyword>
<feature type="transmembrane region" description="Helical" evidence="2">
    <location>
        <begin position="12"/>
        <end position="29"/>
    </location>
</feature>
<accession>A0A517W402</accession>
<feature type="transmembrane region" description="Helical" evidence="2">
    <location>
        <begin position="129"/>
        <end position="144"/>
    </location>
</feature>
<dbReference type="Gene3D" id="3.10.620.30">
    <property type="match status" value="1"/>
</dbReference>
<gene>
    <name evidence="4" type="ORF">V144x_54980</name>
</gene>
<keyword evidence="2" id="KW-0812">Transmembrane</keyword>
<dbReference type="InterPro" id="IPR052901">
    <property type="entry name" value="Bact_TGase-like"/>
</dbReference>
<feature type="domain" description="Transglutaminase-like" evidence="3">
    <location>
        <begin position="496"/>
        <end position="617"/>
    </location>
</feature>
<proteinExistence type="predicted"/>
<evidence type="ECO:0000313" key="4">
    <source>
        <dbReference type="EMBL" id="QDT99984.1"/>
    </source>
</evidence>
<dbReference type="SUPFAM" id="SSF54001">
    <property type="entry name" value="Cysteine proteinases"/>
    <property type="match status" value="1"/>
</dbReference>
<dbReference type="InterPro" id="IPR038765">
    <property type="entry name" value="Papain-like_cys_pep_sf"/>
</dbReference>
<organism evidence="4 5">
    <name type="scientific">Gimesia aquarii</name>
    <dbReference type="NCBI Taxonomy" id="2527964"/>
    <lineage>
        <taxon>Bacteria</taxon>
        <taxon>Pseudomonadati</taxon>
        <taxon>Planctomycetota</taxon>
        <taxon>Planctomycetia</taxon>
        <taxon>Planctomycetales</taxon>
        <taxon>Planctomycetaceae</taxon>
        <taxon>Gimesia</taxon>
    </lineage>
</organism>
<dbReference type="Proteomes" id="UP000318704">
    <property type="component" value="Chromosome"/>
</dbReference>
<dbReference type="RefSeq" id="WP_144989957.1">
    <property type="nucleotide sequence ID" value="NZ_CP037920.1"/>
</dbReference>
<sequence>MRHNENTALSSPVLHITTIVMVLIAALALSISDAEGRYSRIWIAVNFGIELSVVVLGMRYFVRLAREMKNDAYISPLLLAVMLLSLLWEPVKRAVWGEGRPFELIMMFSVKNTLLVMAAAGCWKRYQKIAIWGSLFLIIFSATTNSSRDIIVLIGLELIVGFFWLFYSYWNSIRAYLIPTLEKHQWRKHGVLSCLALVLLLILFMSGNNPIVHAFKGIMPSSGGEGYKDQYARDGLGDGDLLVAGKYDIRSFAPVENAPFISSDEPSLYDIMFDQYKDDGEMAKNVDRAISLRMQDQNIEERELPESENINRHFSTAREQKPEETKSNEGLKSDALLHVSGRTPLHLRMETYDIFDGVKWHSEPLTRNLKGGFELKERFEKPWIIVSTNISSLFQECPNELHVITNNHLRSNQLPAPLHLKEIHIDYLDQPDMFGWHQDSIVKLDRKEMPRLVPIRIISHFPDADLVEYRDVKHGNVNHHKQHLALPEIPVIKKVKKLAENIVAGVEDDWDKIRKIEQYHREHFQHDRTITFNDESKLPLEEFLFEEKAGPDYMMSTSTALMLRSLGYSTRVVSGFYASPDDYDLASDHTPVHSDDVHFWVEVRVGLGASSWFTVEPTQGYEILGPSPTIYEKFYDAFVGGLLWFWKHLYLCLALIASGSILYHFRFVFTDILLTRWFYVFEPRDIRKLVLRTLWLIELRMRWTGYRRPESTTINRWFQQTSEHITASSQSLNELSSYANWATYCPDASKNISEEELNHIKHCCFQVIQEARWKKT</sequence>